<sequence length="88" mass="8987">MVDLGDTEVDRGLGDVVADLSDARRDGDNASKVATLGFDPHEALEVASVGGNGPSDKRDLGRLNDARSALGGASGVPDAMGYGHHELV</sequence>
<comment type="caution">
    <text evidence="2">The sequence shown here is derived from an EMBL/GenBank/DDBJ whole genome shotgun (WGS) entry which is preliminary data.</text>
</comment>
<feature type="non-terminal residue" evidence="2">
    <location>
        <position position="88"/>
    </location>
</feature>
<evidence type="ECO:0000313" key="2">
    <source>
        <dbReference type="EMBL" id="CAK9158877.1"/>
    </source>
</evidence>
<feature type="region of interest" description="Disordered" evidence="1">
    <location>
        <begin position="46"/>
        <end position="88"/>
    </location>
</feature>
<name>A0ABC8SVY3_9AQUA</name>
<gene>
    <name evidence="2" type="ORF">ILEXP_LOCUS27542</name>
</gene>
<feature type="compositionally biased region" description="Basic and acidic residues" evidence="1">
    <location>
        <begin position="55"/>
        <end position="65"/>
    </location>
</feature>
<evidence type="ECO:0000256" key="1">
    <source>
        <dbReference type="SAM" id="MobiDB-lite"/>
    </source>
</evidence>
<dbReference type="EMBL" id="CAUOFW020003260">
    <property type="protein sequence ID" value="CAK9158877.1"/>
    <property type="molecule type" value="Genomic_DNA"/>
</dbReference>
<organism evidence="2 3">
    <name type="scientific">Ilex paraguariensis</name>
    <name type="common">yerba mate</name>
    <dbReference type="NCBI Taxonomy" id="185542"/>
    <lineage>
        <taxon>Eukaryota</taxon>
        <taxon>Viridiplantae</taxon>
        <taxon>Streptophyta</taxon>
        <taxon>Embryophyta</taxon>
        <taxon>Tracheophyta</taxon>
        <taxon>Spermatophyta</taxon>
        <taxon>Magnoliopsida</taxon>
        <taxon>eudicotyledons</taxon>
        <taxon>Gunneridae</taxon>
        <taxon>Pentapetalae</taxon>
        <taxon>asterids</taxon>
        <taxon>campanulids</taxon>
        <taxon>Aquifoliales</taxon>
        <taxon>Aquifoliaceae</taxon>
        <taxon>Ilex</taxon>
    </lineage>
</organism>
<dbReference type="Proteomes" id="UP001642360">
    <property type="component" value="Unassembled WGS sequence"/>
</dbReference>
<protein>
    <submittedName>
        <fullName evidence="2">Uncharacterized protein</fullName>
    </submittedName>
</protein>
<accession>A0ABC8SVY3</accession>
<proteinExistence type="predicted"/>
<dbReference type="AlphaFoldDB" id="A0ABC8SVY3"/>
<evidence type="ECO:0000313" key="3">
    <source>
        <dbReference type="Proteomes" id="UP001642360"/>
    </source>
</evidence>
<keyword evidence="3" id="KW-1185">Reference proteome</keyword>
<reference evidence="2 3" key="1">
    <citation type="submission" date="2024-02" db="EMBL/GenBank/DDBJ databases">
        <authorList>
            <person name="Vignale AGUSTIN F."/>
            <person name="Sosa J E."/>
            <person name="Modenutti C."/>
        </authorList>
    </citation>
    <scope>NUCLEOTIDE SEQUENCE [LARGE SCALE GENOMIC DNA]</scope>
</reference>